<organism evidence="2 3">
    <name type="scientific">Filobasidium floriforme</name>
    <dbReference type="NCBI Taxonomy" id="5210"/>
    <lineage>
        <taxon>Eukaryota</taxon>
        <taxon>Fungi</taxon>
        <taxon>Dikarya</taxon>
        <taxon>Basidiomycota</taxon>
        <taxon>Agaricomycotina</taxon>
        <taxon>Tremellomycetes</taxon>
        <taxon>Filobasidiales</taxon>
        <taxon>Filobasidiaceae</taxon>
        <taxon>Filobasidium</taxon>
    </lineage>
</organism>
<proteinExistence type="predicted"/>
<dbReference type="PANTHER" id="PTHR13265:SF0">
    <property type="entry name" value="HPR1"/>
    <property type="match status" value="1"/>
</dbReference>
<feature type="region of interest" description="Disordered" evidence="1">
    <location>
        <begin position="688"/>
        <end position="728"/>
    </location>
</feature>
<feature type="compositionally biased region" description="Polar residues" evidence="1">
    <location>
        <begin position="301"/>
        <end position="320"/>
    </location>
</feature>
<feature type="compositionally biased region" description="Acidic residues" evidence="1">
    <location>
        <begin position="252"/>
        <end position="264"/>
    </location>
</feature>
<feature type="compositionally biased region" description="Basic and acidic residues" evidence="1">
    <location>
        <begin position="779"/>
        <end position="788"/>
    </location>
</feature>
<dbReference type="Pfam" id="PF11957">
    <property type="entry name" value="efThoc1"/>
    <property type="match status" value="1"/>
</dbReference>
<gene>
    <name evidence="2" type="ORF">FFLO_00139</name>
</gene>
<feature type="compositionally biased region" description="Basic and acidic residues" evidence="1">
    <location>
        <begin position="329"/>
        <end position="339"/>
    </location>
</feature>
<dbReference type="Proteomes" id="UP000812966">
    <property type="component" value="Unassembled WGS sequence"/>
</dbReference>
<sequence>MNFRSNLLAIQSTKLADLTSIRNCDPRKASEDQDVDEIVPEVISLKKLRLDVRNEWQHACEAYATSHDGEQLDEDLITGYVEGAVREYVLDRAYEEPSFASSTESRSTFYQKLFDSLDIGLVLFEVAYEQYQTTASLDSGASLSLILEDLGDVLSVQSWSVIFGWVERRAEQITAGMQPSKGKSLTLLKLLNHLLQQTSHVMVDFESSTDTLLLRARIHLFITEWFKLNDMSGVNLRGEYSEMRQRWPGMNSDDEDEEDEEEKELEAGAREDLSETKVEAEDATTMESKEIVGTGPEVPNGQATATGEKQADQQGTTDSETGAAAGKQNPEDAADRMEVDGPETQAKSEEEADSAVPKQEDLYSVLYHLQVAFANPTSLAGSRPVTAASTSTSTSETPIQAFKRRTGVLLNGLSSRRGEAIEMAKSMREAALAGTEETDLRTNEYPAFLVNRRTLEADLINPIYRKRIYAQFLVLLHQIAQLTEKERPKHPKTPQFAPSFFVQVPDADWAGETASQIRIELMKLPDGRDFEARIRKMLEMDRHYALWKQLSCPPLDQKPAEDSTLEQAETNRKRIIAPLKPYRWSAGTKSLSRLGTDPLTGVDQLKGFKVAETVQSLKEKYDREVEEEEDEKAMGREYTTKLGPFVENKASLSWKALRLASRTDLNAFPKARNGDLPDLVSAIEARRSEQAGTNAAAPENDEPAGMDNIGADGETPGPEEVAEAEGEAATADAIKAEAPSEAMNVEPEKADLPTEMIAGEALETSDSAVVETESMNVEPKVEETKVDNSEAVMQEGGV</sequence>
<feature type="compositionally biased region" description="Basic and acidic residues" evidence="1">
    <location>
        <begin position="265"/>
        <end position="280"/>
    </location>
</feature>
<accession>A0A8K0NU77</accession>
<feature type="region of interest" description="Disordered" evidence="1">
    <location>
        <begin position="246"/>
        <end position="357"/>
    </location>
</feature>
<comment type="caution">
    <text evidence="2">The sequence shown here is derived from an EMBL/GenBank/DDBJ whole genome shotgun (WGS) entry which is preliminary data.</text>
</comment>
<evidence type="ECO:0008006" key="4">
    <source>
        <dbReference type="Google" id="ProtNLM"/>
    </source>
</evidence>
<dbReference type="PANTHER" id="PTHR13265">
    <property type="entry name" value="THO COMPLEX SUBUNIT 1"/>
    <property type="match status" value="1"/>
</dbReference>
<name>A0A8K0NU77_9TREE</name>
<evidence type="ECO:0000256" key="1">
    <source>
        <dbReference type="SAM" id="MobiDB-lite"/>
    </source>
</evidence>
<reference evidence="2" key="1">
    <citation type="submission" date="2020-04" db="EMBL/GenBank/DDBJ databases">
        <title>Analysis of mating type loci in Filobasidium floriforme.</title>
        <authorList>
            <person name="Nowrousian M."/>
        </authorList>
    </citation>
    <scope>NUCLEOTIDE SEQUENCE</scope>
    <source>
        <strain evidence="2">CBS 6242</strain>
    </source>
</reference>
<dbReference type="EMBL" id="JABELV010000001">
    <property type="protein sequence ID" value="KAG7580168.1"/>
    <property type="molecule type" value="Genomic_DNA"/>
</dbReference>
<protein>
    <recommendedName>
        <fullName evidence="4">THO complex subunit 1 transcription elongation factor-domain-containing protein</fullName>
    </recommendedName>
</protein>
<dbReference type="AlphaFoldDB" id="A0A8K0NU77"/>
<dbReference type="InterPro" id="IPR021861">
    <property type="entry name" value="THO_THOC1"/>
</dbReference>
<feature type="region of interest" description="Disordered" evidence="1">
    <location>
        <begin position="774"/>
        <end position="798"/>
    </location>
</feature>
<evidence type="ECO:0000313" key="2">
    <source>
        <dbReference type="EMBL" id="KAG7580168.1"/>
    </source>
</evidence>
<keyword evidence="3" id="KW-1185">Reference proteome</keyword>
<dbReference type="GO" id="GO:0006406">
    <property type="term" value="P:mRNA export from nucleus"/>
    <property type="evidence" value="ECO:0007669"/>
    <property type="project" value="TreeGrafter"/>
</dbReference>
<evidence type="ECO:0000313" key="3">
    <source>
        <dbReference type="Proteomes" id="UP000812966"/>
    </source>
</evidence>
<dbReference type="GO" id="GO:0000445">
    <property type="term" value="C:THO complex part of transcription export complex"/>
    <property type="evidence" value="ECO:0007669"/>
    <property type="project" value="TreeGrafter"/>
</dbReference>